<dbReference type="AlphaFoldDB" id="A0A6J4V2U1"/>
<accession>A0A6J4V2U1</accession>
<feature type="non-terminal residue" evidence="1">
    <location>
        <position position="39"/>
    </location>
</feature>
<name>A0A6J4V2U1_9BACT</name>
<evidence type="ECO:0000313" key="1">
    <source>
        <dbReference type="EMBL" id="CAA9567396.1"/>
    </source>
</evidence>
<gene>
    <name evidence="1" type="ORF">AVDCRST_MAG19-2408</name>
</gene>
<feature type="non-terminal residue" evidence="1">
    <location>
        <position position="1"/>
    </location>
</feature>
<sequence length="39" mass="4103">WLHGTACVDRPEAGAATAGVVTPEVAFGYSSPSTWQEPR</sequence>
<protein>
    <submittedName>
        <fullName evidence="1">Uncharacterized protein</fullName>
    </submittedName>
</protein>
<proteinExistence type="predicted"/>
<dbReference type="EMBL" id="CADCWL010000114">
    <property type="protein sequence ID" value="CAA9567396.1"/>
    <property type="molecule type" value="Genomic_DNA"/>
</dbReference>
<organism evidence="1">
    <name type="scientific">uncultured Thermomicrobiales bacterium</name>
    <dbReference type="NCBI Taxonomy" id="1645740"/>
    <lineage>
        <taxon>Bacteria</taxon>
        <taxon>Pseudomonadati</taxon>
        <taxon>Thermomicrobiota</taxon>
        <taxon>Thermomicrobia</taxon>
        <taxon>Thermomicrobiales</taxon>
        <taxon>environmental samples</taxon>
    </lineage>
</organism>
<reference evidence="1" key="1">
    <citation type="submission" date="2020-02" db="EMBL/GenBank/DDBJ databases">
        <authorList>
            <person name="Meier V. D."/>
        </authorList>
    </citation>
    <scope>NUCLEOTIDE SEQUENCE</scope>
    <source>
        <strain evidence="1">AVDCRST_MAG19</strain>
    </source>
</reference>